<name>A0A6H0ZNP4_9HYPH</name>
<dbReference type="RefSeq" id="WP_177319186.1">
    <property type="nucleotide sequence ID" value="NZ_CP050898.1"/>
</dbReference>
<evidence type="ECO:0000256" key="1">
    <source>
        <dbReference type="SAM" id="MobiDB-lite"/>
    </source>
</evidence>
<accession>A0A6H0ZNP4</accession>
<reference evidence="2 3" key="1">
    <citation type="submission" date="2020-04" db="EMBL/GenBank/DDBJ databases">
        <title>FDA dAtabase for Regulatory Grade micrObial Sequences (FDA-ARGOS): Supporting development and validation of Infectious Disease Dx tests.</title>
        <authorList>
            <person name="Sciortino C."/>
            <person name="Tallon L."/>
            <person name="Sadzewicz L."/>
            <person name="Vavikolanu K."/>
            <person name="Mehta A."/>
            <person name="Aluvathingal J."/>
            <person name="Nadendla S."/>
            <person name="Nandy P."/>
            <person name="Geyer C."/>
            <person name="Yan Y."/>
            <person name="Sichtig H."/>
        </authorList>
    </citation>
    <scope>NUCLEOTIDE SEQUENCE [LARGE SCALE GENOMIC DNA]</scope>
    <source>
        <strain evidence="2 3">FDAARGOS_633</strain>
    </source>
</reference>
<protein>
    <submittedName>
        <fullName evidence="2">Uncharacterized protein</fullName>
    </submittedName>
</protein>
<evidence type="ECO:0000313" key="3">
    <source>
        <dbReference type="Proteomes" id="UP000500870"/>
    </source>
</evidence>
<organism evidence="2 3">
    <name type="scientific">Agrobacterium pusense</name>
    <dbReference type="NCBI Taxonomy" id="648995"/>
    <lineage>
        <taxon>Bacteria</taxon>
        <taxon>Pseudomonadati</taxon>
        <taxon>Pseudomonadota</taxon>
        <taxon>Alphaproteobacteria</taxon>
        <taxon>Hyphomicrobiales</taxon>
        <taxon>Rhizobiaceae</taxon>
        <taxon>Rhizobium/Agrobacterium group</taxon>
        <taxon>Agrobacterium</taxon>
    </lineage>
</organism>
<evidence type="ECO:0000313" key="2">
    <source>
        <dbReference type="EMBL" id="QIX21400.1"/>
    </source>
</evidence>
<proteinExistence type="predicted"/>
<dbReference type="AlphaFoldDB" id="A0A6H0ZNP4"/>
<feature type="region of interest" description="Disordered" evidence="1">
    <location>
        <begin position="87"/>
        <end position="117"/>
    </location>
</feature>
<gene>
    <name evidence="2" type="ORF">FOB41_09750</name>
</gene>
<dbReference type="Gene3D" id="1.10.10.620">
    <property type="entry name" value="ribosome modulation factor like domain"/>
    <property type="match status" value="1"/>
</dbReference>
<sequence length="117" mass="13067">MSGETETNAVFQAGYDACMRGQSYLTHPEGKDRNEWLNGWRKASEDYAEKYSPKPTHVTVPVEDIKRLEAIESAARRLANIVRKSVNAGPVSNDPTSEGQAWRQLRRALGEETSSTN</sequence>
<dbReference type="InterPro" id="IPR023200">
    <property type="entry name" value="RMF_sf"/>
</dbReference>
<dbReference type="Proteomes" id="UP000500870">
    <property type="component" value="Chromosome 1"/>
</dbReference>
<dbReference type="EMBL" id="CP050898">
    <property type="protein sequence ID" value="QIX21400.1"/>
    <property type="molecule type" value="Genomic_DNA"/>
</dbReference>